<gene>
    <name evidence="2" type="ORF">BEN51_00265</name>
</gene>
<evidence type="ECO:0000313" key="2">
    <source>
        <dbReference type="EMBL" id="ASW44418.1"/>
    </source>
</evidence>
<feature type="domain" description="N-acetyltransferase" evidence="1">
    <location>
        <begin position="6"/>
        <end position="148"/>
    </location>
</feature>
<accession>A0A343JFW0</accession>
<dbReference type="InterPro" id="IPR000182">
    <property type="entry name" value="GNAT_dom"/>
</dbReference>
<dbReference type="EMBL" id="CP016786">
    <property type="protein sequence ID" value="ASW44418.1"/>
    <property type="molecule type" value="Genomic_DNA"/>
</dbReference>
<dbReference type="CDD" id="cd04301">
    <property type="entry name" value="NAT_SF"/>
    <property type="match status" value="1"/>
</dbReference>
<dbReference type="Gene3D" id="3.40.630.30">
    <property type="match status" value="1"/>
</dbReference>
<dbReference type="SUPFAM" id="SSF55729">
    <property type="entry name" value="Acyl-CoA N-acyltransferases (Nat)"/>
    <property type="match status" value="1"/>
</dbReference>
<dbReference type="OrthoDB" id="9796171at2"/>
<dbReference type="InterPro" id="IPR016181">
    <property type="entry name" value="Acyl_CoA_acyltransferase"/>
</dbReference>
<dbReference type="PROSITE" id="PS51186">
    <property type="entry name" value="GNAT"/>
    <property type="match status" value="1"/>
</dbReference>
<proteinExistence type="predicted"/>
<evidence type="ECO:0000313" key="3">
    <source>
        <dbReference type="Proteomes" id="UP000264883"/>
    </source>
</evidence>
<keyword evidence="2" id="KW-0808">Transferase</keyword>
<evidence type="ECO:0000259" key="1">
    <source>
        <dbReference type="PROSITE" id="PS51186"/>
    </source>
</evidence>
<dbReference type="AlphaFoldDB" id="A0A343JFW0"/>
<dbReference type="Pfam" id="PF13673">
    <property type="entry name" value="Acetyltransf_10"/>
    <property type="match status" value="1"/>
</dbReference>
<dbReference type="KEGG" id="cia:BEN51_00265"/>
<organism evidence="2 3">
    <name type="scientific">Clostridium isatidis</name>
    <dbReference type="NCBI Taxonomy" id="182773"/>
    <lineage>
        <taxon>Bacteria</taxon>
        <taxon>Bacillati</taxon>
        <taxon>Bacillota</taxon>
        <taxon>Clostridia</taxon>
        <taxon>Eubacteriales</taxon>
        <taxon>Clostridiaceae</taxon>
        <taxon>Clostridium</taxon>
    </lineage>
</organism>
<sequence length="148" mass="17390">MTYKIKNFNDLSIDEFYEIAKVRYEVFVCEQVITCENDFDDKDKEAYHLLVCYKDKLIGYCRILKAGVSYDAPSIGRVLILKEYRGSGIAKEMMKKAMDFIFYKLEENEIKLSAQLYVRNLYEALGFEAVSDIYEEAGIDHIKMHYIK</sequence>
<name>A0A343JFW0_9CLOT</name>
<protein>
    <submittedName>
        <fullName evidence="2">GNAT family N-acetyltransferase</fullName>
    </submittedName>
</protein>
<reference evidence="2 3" key="1">
    <citation type="submission" date="2016-08" db="EMBL/GenBank/DDBJ databases">
        <title>Complete Genome Sequence Of The Indigo Reducing Clostridium isatidis DSM15098.</title>
        <authorList>
            <person name="Little G.T."/>
            <person name="Minton N.P."/>
        </authorList>
    </citation>
    <scope>NUCLEOTIDE SEQUENCE [LARGE SCALE GENOMIC DNA]</scope>
    <source>
        <strain evidence="2 3">DSM 15098</strain>
    </source>
</reference>
<dbReference type="Proteomes" id="UP000264883">
    <property type="component" value="Chromosome"/>
</dbReference>
<dbReference type="GO" id="GO:0016747">
    <property type="term" value="F:acyltransferase activity, transferring groups other than amino-acyl groups"/>
    <property type="evidence" value="ECO:0007669"/>
    <property type="project" value="InterPro"/>
</dbReference>
<keyword evidence="3" id="KW-1185">Reference proteome</keyword>